<keyword evidence="3" id="KW-1185">Reference proteome</keyword>
<name>A0ABT3P6J7_9ALTE</name>
<keyword evidence="1" id="KW-0812">Transmembrane</keyword>
<organism evidence="2 3">
    <name type="scientific">Alteromonas aquimaris</name>
    <dbReference type="NCBI Taxonomy" id="2998417"/>
    <lineage>
        <taxon>Bacteria</taxon>
        <taxon>Pseudomonadati</taxon>
        <taxon>Pseudomonadota</taxon>
        <taxon>Gammaproteobacteria</taxon>
        <taxon>Alteromonadales</taxon>
        <taxon>Alteromonadaceae</taxon>
        <taxon>Alteromonas/Salinimonas group</taxon>
        <taxon>Alteromonas</taxon>
    </lineage>
</organism>
<dbReference type="InterPro" id="IPR008620">
    <property type="entry name" value="FixH"/>
</dbReference>
<evidence type="ECO:0000313" key="3">
    <source>
        <dbReference type="Proteomes" id="UP001142810"/>
    </source>
</evidence>
<protein>
    <submittedName>
        <fullName evidence="2">FixH family protein</fullName>
    </submittedName>
</protein>
<proteinExistence type="predicted"/>
<feature type="transmembrane region" description="Helical" evidence="1">
    <location>
        <begin position="12"/>
        <end position="32"/>
    </location>
</feature>
<evidence type="ECO:0000313" key="2">
    <source>
        <dbReference type="EMBL" id="MCW8108398.1"/>
    </source>
</evidence>
<comment type="caution">
    <text evidence="2">The sequence shown here is derived from an EMBL/GenBank/DDBJ whole genome shotgun (WGS) entry which is preliminary data.</text>
</comment>
<sequence>MHSPWYKQFWPWFLIAIPLASFAMGFLILHLASNTTDSLVVDDYYKEGKVINARLDKIEEARRQNISTHLSIRDGAVAVAFTSGMPKDGQALKLSFYHVTLEEKDVSLLLSQDANGVYRGFTESSLDGKWKITLTPMDESWKIQQTVTLPYSGKLVFNP</sequence>
<dbReference type="Pfam" id="PF05751">
    <property type="entry name" value="FixH"/>
    <property type="match status" value="1"/>
</dbReference>
<evidence type="ECO:0000256" key="1">
    <source>
        <dbReference type="SAM" id="Phobius"/>
    </source>
</evidence>
<keyword evidence="1" id="KW-0472">Membrane</keyword>
<gene>
    <name evidence="2" type="ORF">OPS25_07820</name>
</gene>
<dbReference type="EMBL" id="JAPFRD010000010">
    <property type="protein sequence ID" value="MCW8108398.1"/>
    <property type="molecule type" value="Genomic_DNA"/>
</dbReference>
<reference evidence="2" key="1">
    <citation type="submission" date="2022-11" db="EMBL/GenBank/DDBJ databases">
        <title>Alteromonas sp. nov., isolated from sea water of the Qingdao.</title>
        <authorList>
            <person name="Wang Q."/>
        </authorList>
    </citation>
    <scope>NUCLEOTIDE SEQUENCE</scope>
    <source>
        <strain evidence="2">ASW11-7</strain>
    </source>
</reference>
<keyword evidence="1" id="KW-1133">Transmembrane helix</keyword>
<dbReference type="Proteomes" id="UP001142810">
    <property type="component" value="Unassembled WGS sequence"/>
</dbReference>
<dbReference type="RefSeq" id="WP_265617120.1">
    <property type="nucleotide sequence ID" value="NZ_JAPFRD010000010.1"/>
</dbReference>
<accession>A0ABT3P6J7</accession>